<dbReference type="Pfam" id="PF06961">
    <property type="entry name" value="DUF1294"/>
    <property type="match status" value="1"/>
</dbReference>
<dbReference type="PIRSF" id="PIRSF002599">
    <property type="entry name" value="Cold_shock_A"/>
    <property type="match status" value="1"/>
</dbReference>
<keyword evidence="1" id="KW-1133">Transmembrane helix</keyword>
<proteinExistence type="predicted"/>
<feature type="transmembrane region" description="Helical" evidence="1">
    <location>
        <begin position="12"/>
        <end position="31"/>
    </location>
</feature>
<dbReference type="OrthoDB" id="1698854at2"/>
<feature type="transmembrane region" description="Helical" evidence="1">
    <location>
        <begin position="43"/>
        <end position="64"/>
    </location>
</feature>
<evidence type="ECO:0000313" key="2">
    <source>
        <dbReference type="EMBL" id="AOT72431.1"/>
    </source>
</evidence>
<dbReference type="KEGG" id="gfe:Gferi_24480"/>
<name>A0A1D8GND3_9FIRM</name>
<dbReference type="Proteomes" id="UP000095743">
    <property type="component" value="Chromosome"/>
</dbReference>
<organism evidence="2 3">
    <name type="scientific">Geosporobacter ferrireducens</name>
    <dbReference type="NCBI Taxonomy" id="1424294"/>
    <lineage>
        <taxon>Bacteria</taxon>
        <taxon>Bacillati</taxon>
        <taxon>Bacillota</taxon>
        <taxon>Clostridia</taxon>
        <taxon>Peptostreptococcales</taxon>
        <taxon>Thermotaleaceae</taxon>
        <taxon>Geosporobacter</taxon>
    </lineage>
</organism>
<dbReference type="InterPro" id="IPR010718">
    <property type="entry name" value="DUF1294"/>
</dbReference>
<dbReference type="RefSeq" id="WP_069980740.1">
    <property type="nucleotide sequence ID" value="NZ_CP017269.1"/>
</dbReference>
<evidence type="ECO:0000313" key="3">
    <source>
        <dbReference type="Proteomes" id="UP000095743"/>
    </source>
</evidence>
<dbReference type="GO" id="GO:0003676">
    <property type="term" value="F:nucleic acid binding"/>
    <property type="evidence" value="ECO:0007669"/>
    <property type="project" value="InterPro"/>
</dbReference>
<reference evidence="2 3" key="1">
    <citation type="submission" date="2016-09" db="EMBL/GenBank/DDBJ databases">
        <title>Genomic analysis reveals versatility of anaerobic energy metabolism of Geosporobacter ferrireducens IRF9 of phylum Firmicutes.</title>
        <authorList>
            <person name="Kim S.-J."/>
        </authorList>
    </citation>
    <scope>NUCLEOTIDE SEQUENCE [LARGE SCALE GENOMIC DNA]</scope>
    <source>
        <strain evidence="2 3">IRF9</strain>
    </source>
</reference>
<protein>
    <recommendedName>
        <fullName evidence="4">DUF1294 domain-containing protein</fullName>
    </recommendedName>
</protein>
<accession>A0A1D8GND3</accession>
<dbReference type="EMBL" id="CP017269">
    <property type="protein sequence ID" value="AOT72431.1"/>
    <property type="molecule type" value="Genomic_DNA"/>
</dbReference>
<evidence type="ECO:0008006" key="4">
    <source>
        <dbReference type="Google" id="ProtNLM"/>
    </source>
</evidence>
<dbReference type="AlphaFoldDB" id="A0A1D8GND3"/>
<dbReference type="STRING" id="1424294.Gferi_24480"/>
<evidence type="ECO:0000256" key="1">
    <source>
        <dbReference type="SAM" id="Phobius"/>
    </source>
</evidence>
<keyword evidence="1" id="KW-0812">Transmembrane</keyword>
<dbReference type="InterPro" id="IPR012156">
    <property type="entry name" value="Cold_shock_CspA"/>
</dbReference>
<sequence length="101" mass="11790">MSIYELFKTKEVYIGLYILFINTAGFIITALDKYYAKTHRWRIAEKFFFIVSLMGGAAGVLMGMKVIRHKTLHKSFTIGIPFLFIMNIGCLLLYIYVFYLK</sequence>
<keyword evidence="3" id="KW-1185">Reference proteome</keyword>
<gene>
    <name evidence="2" type="ORF">Gferi_24480</name>
</gene>
<feature type="transmembrane region" description="Helical" evidence="1">
    <location>
        <begin position="76"/>
        <end position="99"/>
    </location>
</feature>
<keyword evidence="1" id="KW-0472">Membrane</keyword>